<dbReference type="Proteomes" id="UP000315647">
    <property type="component" value="Chromosome"/>
</dbReference>
<organism evidence="1 2">
    <name type="scientific">Gimesia panareensis</name>
    <dbReference type="NCBI Taxonomy" id="2527978"/>
    <lineage>
        <taxon>Bacteria</taxon>
        <taxon>Pseudomonadati</taxon>
        <taxon>Planctomycetota</taxon>
        <taxon>Planctomycetia</taxon>
        <taxon>Planctomycetales</taxon>
        <taxon>Planctomycetaceae</taxon>
        <taxon>Gimesia</taxon>
    </lineage>
</organism>
<keyword evidence="2" id="KW-1185">Reference proteome</keyword>
<evidence type="ECO:0000313" key="1">
    <source>
        <dbReference type="EMBL" id="QDT25531.1"/>
    </source>
</evidence>
<sequence length="381" mass="43179">MPHYFYTATSPSGKRKTQCIQAASAQEAVHELASDEYQEIVLHTDDFAAALSELMPQKVSTKGPITPADHVALRNISNWGFFLMTLKKLYWRMFLILVCWGIFSFALNFVSKTGSDRLVRHLIIVTVSLTVLAFVISVKTVVLMPARKYKRVLEDTYWGRWDEVLKRLPPLNNKMPGVEFAARKAVALAGLGKLDEALTVMEPFSDPSKIPHWLFLSRLADVYETGGELERSLECRAQAYEADIGNSALQLSYANALLRMDRDLQRAGQLVEELEQQKLSDQQETILPLVKGLLELNRGNYREAVNQCTEAVNRLKPYVANQAYSRLYADNARAYTAIALAELGEMEEAERLFQSALPRLEALKSKRTIERYQQAVQRNKT</sequence>
<dbReference type="Gene3D" id="1.25.40.10">
    <property type="entry name" value="Tetratricopeptide repeat domain"/>
    <property type="match status" value="1"/>
</dbReference>
<reference evidence="1 2" key="1">
    <citation type="submission" date="2019-03" db="EMBL/GenBank/DDBJ databases">
        <title>Deep-cultivation of Planctomycetes and their phenomic and genomic characterization uncovers novel biology.</title>
        <authorList>
            <person name="Wiegand S."/>
            <person name="Jogler M."/>
            <person name="Boedeker C."/>
            <person name="Pinto D."/>
            <person name="Vollmers J."/>
            <person name="Rivas-Marin E."/>
            <person name="Kohn T."/>
            <person name="Peeters S.H."/>
            <person name="Heuer A."/>
            <person name="Rast P."/>
            <person name="Oberbeckmann S."/>
            <person name="Bunk B."/>
            <person name="Jeske O."/>
            <person name="Meyerdierks A."/>
            <person name="Storesund J.E."/>
            <person name="Kallscheuer N."/>
            <person name="Luecker S."/>
            <person name="Lage O.M."/>
            <person name="Pohl T."/>
            <person name="Merkel B.J."/>
            <person name="Hornburger P."/>
            <person name="Mueller R.-W."/>
            <person name="Bruemmer F."/>
            <person name="Labrenz M."/>
            <person name="Spormann A.M."/>
            <person name="Op den Camp H."/>
            <person name="Overmann J."/>
            <person name="Amann R."/>
            <person name="Jetten M.S.M."/>
            <person name="Mascher T."/>
            <person name="Medema M.H."/>
            <person name="Devos D.P."/>
            <person name="Kaster A.-K."/>
            <person name="Ovreas L."/>
            <person name="Rohde M."/>
            <person name="Galperin M.Y."/>
            <person name="Jogler C."/>
        </authorList>
    </citation>
    <scope>NUCLEOTIDE SEQUENCE [LARGE SCALE GENOMIC DNA]</scope>
    <source>
        <strain evidence="1 2">Enr10</strain>
    </source>
</reference>
<dbReference type="EMBL" id="CP037421">
    <property type="protein sequence ID" value="QDT25531.1"/>
    <property type="molecule type" value="Genomic_DNA"/>
</dbReference>
<accession>A0A517Q1L8</accession>
<protein>
    <submittedName>
        <fullName evidence="1">Uncharacterized protein</fullName>
    </submittedName>
</protein>
<gene>
    <name evidence="1" type="ORF">Enr10x_08280</name>
</gene>
<dbReference type="RefSeq" id="WP_145104222.1">
    <property type="nucleotide sequence ID" value="NZ_CP036277.1"/>
</dbReference>
<accession>A0A518A182</accession>
<proteinExistence type="predicted"/>
<name>A0A517Q1L8_9PLAN</name>
<dbReference type="InterPro" id="IPR011990">
    <property type="entry name" value="TPR-like_helical_dom_sf"/>
</dbReference>
<dbReference type="SUPFAM" id="SSF48452">
    <property type="entry name" value="TPR-like"/>
    <property type="match status" value="1"/>
</dbReference>
<evidence type="ECO:0000313" key="2">
    <source>
        <dbReference type="Proteomes" id="UP000315647"/>
    </source>
</evidence>
<dbReference type="AlphaFoldDB" id="A0A517Q1L8"/>